<feature type="domain" description="UspA" evidence="4">
    <location>
        <begin position="3"/>
        <end position="129"/>
    </location>
</feature>
<evidence type="ECO:0000313" key="5">
    <source>
        <dbReference type="EMBL" id="GGC91387.1"/>
    </source>
</evidence>
<accession>A0ABQ1P5E3</accession>
<dbReference type="PRINTS" id="PR01438">
    <property type="entry name" value="UNVRSLSTRESS"/>
</dbReference>
<comment type="similarity">
    <text evidence="1">Belongs to the universal stress protein A family.</text>
</comment>
<dbReference type="RefSeq" id="WP_150276133.1">
    <property type="nucleotide sequence ID" value="NZ_BMFF01000002.1"/>
</dbReference>
<sequence length="276" mass="29567">MSPIIVASDLSPESDLAISRACMLAGRLGAPLIALHTVDNHLSLALQDKACAEARVLLEKQFERCPGGTADVQIVIQRGPVAETILRAASECAAQLLILGRHHQRNPELFVGTTLERVSRLSSVPVLLVASESSSYDNGLLALDFSTCASEALRCAAMLLQGGKLHALHMCNPPLGARLAGPAAREAFMVERQETLSYLLEDEMETLDLIGTPRPDTELKMRSGELRALLELEIAQIHPGFIALGSHSRSSMGEALLGSLALALLREPPCDVLVAR</sequence>
<evidence type="ECO:0000256" key="1">
    <source>
        <dbReference type="ARBA" id="ARBA00008791"/>
    </source>
</evidence>
<dbReference type="PANTHER" id="PTHR46268">
    <property type="entry name" value="STRESS RESPONSE PROTEIN NHAX"/>
    <property type="match status" value="1"/>
</dbReference>
<name>A0ABQ1P5E3_9GAMM</name>
<keyword evidence="2" id="KW-0547">Nucleotide-binding</keyword>
<evidence type="ECO:0000313" key="6">
    <source>
        <dbReference type="Proteomes" id="UP000638188"/>
    </source>
</evidence>
<evidence type="ECO:0000256" key="3">
    <source>
        <dbReference type="ARBA" id="ARBA00022840"/>
    </source>
</evidence>
<feature type="domain" description="UspA" evidence="4">
    <location>
        <begin position="137"/>
        <end position="276"/>
    </location>
</feature>
<dbReference type="InterPro" id="IPR014729">
    <property type="entry name" value="Rossmann-like_a/b/a_fold"/>
</dbReference>
<dbReference type="CDD" id="cd00293">
    <property type="entry name" value="USP-like"/>
    <property type="match status" value="1"/>
</dbReference>
<evidence type="ECO:0000256" key="2">
    <source>
        <dbReference type="ARBA" id="ARBA00022741"/>
    </source>
</evidence>
<evidence type="ECO:0000259" key="4">
    <source>
        <dbReference type="Pfam" id="PF00582"/>
    </source>
</evidence>
<dbReference type="InterPro" id="IPR006015">
    <property type="entry name" value="Universal_stress_UspA"/>
</dbReference>
<keyword evidence="6" id="KW-1185">Reference proteome</keyword>
<reference evidence="6" key="1">
    <citation type="journal article" date="2019" name="Int. J. Syst. Evol. Microbiol.">
        <title>The Global Catalogue of Microorganisms (GCM) 10K type strain sequencing project: providing services to taxonomists for standard genome sequencing and annotation.</title>
        <authorList>
            <consortium name="The Broad Institute Genomics Platform"/>
            <consortium name="The Broad Institute Genome Sequencing Center for Infectious Disease"/>
            <person name="Wu L."/>
            <person name="Ma J."/>
        </authorList>
    </citation>
    <scope>NUCLEOTIDE SEQUENCE [LARGE SCALE GENOMIC DNA]</scope>
    <source>
        <strain evidence="6">CGMCC 1.12482</strain>
    </source>
</reference>
<dbReference type="Proteomes" id="UP000638188">
    <property type="component" value="Unassembled WGS sequence"/>
</dbReference>
<protein>
    <submittedName>
        <fullName evidence="5">Universal stress protein</fullName>
    </submittedName>
</protein>
<comment type="caution">
    <text evidence="5">The sequence shown here is derived from an EMBL/GenBank/DDBJ whole genome shotgun (WGS) entry which is preliminary data.</text>
</comment>
<proteinExistence type="inferred from homology"/>
<dbReference type="SUPFAM" id="SSF52402">
    <property type="entry name" value="Adenine nucleotide alpha hydrolases-like"/>
    <property type="match status" value="2"/>
</dbReference>
<dbReference type="EMBL" id="BMFF01000002">
    <property type="protein sequence ID" value="GGC91387.1"/>
    <property type="molecule type" value="Genomic_DNA"/>
</dbReference>
<organism evidence="5 6">
    <name type="scientific">Halopseudomonas salina</name>
    <dbReference type="NCBI Taxonomy" id="1323744"/>
    <lineage>
        <taxon>Bacteria</taxon>
        <taxon>Pseudomonadati</taxon>
        <taxon>Pseudomonadota</taxon>
        <taxon>Gammaproteobacteria</taxon>
        <taxon>Pseudomonadales</taxon>
        <taxon>Pseudomonadaceae</taxon>
        <taxon>Halopseudomonas</taxon>
    </lineage>
</organism>
<dbReference type="PANTHER" id="PTHR46268:SF27">
    <property type="entry name" value="UNIVERSAL STRESS PROTEIN RV2623"/>
    <property type="match status" value="1"/>
</dbReference>
<dbReference type="InterPro" id="IPR006016">
    <property type="entry name" value="UspA"/>
</dbReference>
<dbReference type="Gene3D" id="3.40.50.620">
    <property type="entry name" value="HUPs"/>
    <property type="match status" value="2"/>
</dbReference>
<gene>
    <name evidence="5" type="ORF">GCM10007418_08830</name>
</gene>
<keyword evidence="3" id="KW-0067">ATP-binding</keyword>
<dbReference type="Pfam" id="PF00582">
    <property type="entry name" value="Usp"/>
    <property type="match status" value="2"/>
</dbReference>